<accession>A0A0R3WP79</accession>
<keyword evidence="3" id="KW-1185">Reference proteome</keyword>
<gene>
    <name evidence="2" type="ORF">TTAC_LOCUS2554</name>
</gene>
<reference evidence="2 3" key="2">
    <citation type="submission" date="2018-11" db="EMBL/GenBank/DDBJ databases">
        <authorList>
            <consortium name="Pathogen Informatics"/>
        </authorList>
    </citation>
    <scope>NUCLEOTIDE SEQUENCE [LARGE SCALE GENOMIC DNA]</scope>
</reference>
<dbReference type="Proteomes" id="UP000274429">
    <property type="component" value="Unassembled WGS sequence"/>
</dbReference>
<proteinExistence type="predicted"/>
<keyword evidence="1" id="KW-0732">Signal</keyword>
<protein>
    <submittedName>
        <fullName evidence="2 4">Uncharacterized protein</fullName>
    </submittedName>
</protein>
<dbReference type="AlphaFoldDB" id="A0A0R3WP79"/>
<evidence type="ECO:0000313" key="4">
    <source>
        <dbReference type="WBParaSite" id="TTAC_0000256701-mRNA-1"/>
    </source>
</evidence>
<organism evidence="4">
    <name type="scientific">Hydatigena taeniaeformis</name>
    <name type="common">Feline tapeworm</name>
    <name type="synonym">Taenia taeniaeformis</name>
    <dbReference type="NCBI Taxonomy" id="6205"/>
    <lineage>
        <taxon>Eukaryota</taxon>
        <taxon>Metazoa</taxon>
        <taxon>Spiralia</taxon>
        <taxon>Lophotrochozoa</taxon>
        <taxon>Platyhelminthes</taxon>
        <taxon>Cestoda</taxon>
        <taxon>Eucestoda</taxon>
        <taxon>Cyclophyllidea</taxon>
        <taxon>Taeniidae</taxon>
        <taxon>Hydatigera</taxon>
    </lineage>
</organism>
<evidence type="ECO:0000313" key="2">
    <source>
        <dbReference type="EMBL" id="VDM20435.1"/>
    </source>
</evidence>
<sequence length="172" mass="19383">MSNTGPNTTLKHEVSYCLPLLLLLLLLLLHLFISPPPTQANIATRTIDLRPREYSWPIAVEHDTRQPIGSLSCAQKSVSRATNNRNTFTRLQKHASIRPGSSSGEVLPKAFKKNHNNVFERPGACVSIIMAVSYTANIPDNFANHLLQDNYEYKVCYSLVSTMTPWKFFHCI</sequence>
<feature type="signal peptide" evidence="1">
    <location>
        <begin position="1"/>
        <end position="40"/>
    </location>
</feature>
<dbReference type="EMBL" id="UYWX01001203">
    <property type="protein sequence ID" value="VDM20435.1"/>
    <property type="molecule type" value="Genomic_DNA"/>
</dbReference>
<reference evidence="4" key="1">
    <citation type="submission" date="2017-02" db="UniProtKB">
        <authorList>
            <consortium name="WormBaseParasite"/>
        </authorList>
    </citation>
    <scope>IDENTIFICATION</scope>
</reference>
<dbReference type="WBParaSite" id="TTAC_0000256701-mRNA-1">
    <property type="protein sequence ID" value="TTAC_0000256701-mRNA-1"/>
    <property type="gene ID" value="TTAC_0000256701"/>
</dbReference>
<evidence type="ECO:0000313" key="3">
    <source>
        <dbReference type="Proteomes" id="UP000274429"/>
    </source>
</evidence>
<feature type="chain" id="PRO_5043133012" evidence="1">
    <location>
        <begin position="41"/>
        <end position="172"/>
    </location>
</feature>
<evidence type="ECO:0000256" key="1">
    <source>
        <dbReference type="SAM" id="SignalP"/>
    </source>
</evidence>
<name>A0A0R3WP79_HYDTA</name>